<keyword evidence="1" id="KW-1133">Transmembrane helix</keyword>
<evidence type="ECO:0000313" key="2">
    <source>
        <dbReference type="EMBL" id="GLR17196.1"/>
    </source>
</evidence>
<comment type="caution">
    <text evidence="2">The sequence shown here is derived from an EMBL/GenBank/DDBJ whole genome shotgun (WGS) entry which is preliminary data.</text>
</comment>
<accession>A0AA37SR20</accession>
<evidence type="ECO:0000313" key="3">
    <source>
        <dbReference type="Proteomes" id="UP001156666"/>
    </source>
</evidence>
<dbReference type="EMBL" id="BSOH01000010">
    <property type="protein sequence ID" value="GLR17196.1"/>
    <property type="molecule type" value="Genomic_DNA"/>
</dbReference>
<organism evidence="2 3">
    <name type="scientific">Portibacter lacus</name>
    <dbReference type="NCBI Taxonomy" id="1099794"/>
    <lineage>
        <taxon>Bacteria</taxon>
        <taxon>Pseudomonadati</taxon>
        <taxon>Bacteroidota</taxon>
        <taxon>Saprospiria</taxon>
        <taxon>Saprospirales</taxon>
        <taxon>Haliscomenobacteraceae</taxon>
        <taxon>Portibacter</taxon>
    </lineage>
</organism>
<proteinExistence type="predicted"/>
<gene>
    <name evidence="2" type="ORF">GCM10007940_18110</name>
</gene>
<dbReference type="Proteomes" id="UP001156666">
    <property type="component" value="Unassembled WGS sequence"/>
</dbReference>
<keyword evidence="3" id="KW-1185">Reference proteome</keyword>
<reference evidence="2" key="1">
    <citation type="journal article" date="2014" name="Int. J. Syst. Evol. Microbiol.">
        <title>Complete genome sequence of Corynebacterium casei LMG S-19264T (=DSM 44701T), isolated from a smear-ripened cheese.</title>
        <authorList>
            <consortium name="US DOE Joint Genome Institute (JGI-PGF)"/>
            <person name="Walter F."/>
            <person name="Albersmeier A."/>
            <person name="Kalinowski J."/>
            <person name="Ruckert C."/>
        </authorList>
    </citation>
    <scope>NUCLEOTIDE SEQUENCE</scope>
    <source>
        <strain evidence="2">NBRC 108769</strain>
    </source>
</reference>
<reference evidence="2" key="2">
    <citation type="submission" date="2023-01" db="EMBL/GenBank/DDBJ databases">
        <title>Draft genome sequence of Portibacter lacus strain NBRC 108769.</title>
        <authorList>
            <person name="Sun Q."/>
            <person name="Mori K."/>
        </authorList>
    </citation>
    <scope>NUCLEOTIDE SEQUENCE</scope>
    <source>
        <strain evidence="2">NBRC 108769</strain>
    </source>
</reference>
<keyword evidence="1" id="KW-0472">Membrane</keyword>
<dbReference type="AlphaFoldDB" id="A0AA37SR20"/>
<protein>
    <submittedName>
        <fullName evidence="2">Uncharacterized protein</fullName>
    </submittedName>
</protein>
<name>A0AA37SR20_9BACT</name>
<evidence type="ECO:0000256" key="1">
    <source>
        <dbReference type="SAM" id="Phobius"/>
    </source>
</evidence>
<feature type="transmembrane region" description="Helical" evidence="1">
    <location>
        <begin position="54"/>
        <end position="71"/>
    </location>
</feature>
<sequence>MQKNSTIRFKIFGVSFTLDKSSYFPLLFKVLLGLALLLLVSVLFFNYKMTSSDIPGGIISGFLLTYLIHIIQN</sequence>
<feature type="transmembrane region" description="Helical" evidence="1">
    <location>
        <begin position="26"/>
        <end position="47"/>
    </location>
</feature>
<keyword evidence="1" id="KW-0812">Transmembrane</keyword>